<dbReference type="CDD" id="cd00590">
    <property type="entry name" value="RRM_SF"/>
    <property type="match status" value="1"/>
</dbReference>
<dbReference type="Gene3D" id="3.30.70.330">
    <property type="match status" value="2"/>
</dbReference>
<dbReference type="SUPFAM" id="SSF54928">
    <property type="entry name" value="RNA-binding domain, RBD"/>
    <property type="match status" value="2"/>
</dbReference>
<feature type="compositionally biased region" description="Basic and acidic residues" evidence="3">
    <location>
        <begin position="251"/>
        <end position="261"/>
    </location>
</feature>
<dbReference type="SMART" id="SM00360">
    <property type="entry name" value="RRM"/>
    <property type="match status" value="1"/>
</dbReference>
<reference evidence="5" key="1">
    <citation type="submission" date="2021-10" db="EMBL/GenBank/DDBJ databases">
        <authorList>
            <person name="Piombo E."/>
        </authorList>
    </citation>
    <scope>NUCLEOTIDE SEQUENCE</scope>
</reference>
<dbReference type="InterPro" id="IPR000504">
    <property type="entry name" value="RRM_dom"/>
</dbReference>
<evidence type="ECO:0000313" key="5">
    <source>
        <dbReference type="EMBL" id="CAH0029974.1"/>
    </source>
</evidence>
<evidence type="ECO:0000256" key="2">
    <source>
        <dbReference type="PROSITE-ProRule" id="PRU00176"/>
    </source>
</evidence>
<feature type="compositionally biased region" description="Basic and acidic residues" evidence="3">
    <location>
        <begin position="272"/>
        <end position="284"/>
    </location>
</feature>
<feature type="compositionally biased region" description="Basic and acidic residues" evidence="3">
    <location>
        <begin position="218"/>
        <end position="239"/>
    </location>
</feature>
<dbReference type="InterPro" id="IPR050374">
    <property type="entry name" value="RRT5_SRSF_SR"/>
</dbReference>
<dbReference type="InterPro" id="IPR012677">
    <property type="entry name" value="Nucleotide-bd_a/b_plait_sf"/>
</dbReference>
<evidence type="ECO:0000313" key="6">
    <source>
        <dbReference type="Proteomes" id="UP000696573"/>
    </source>
</evidence>
<organism evidence="5 6">
    <name type="scientific">Clonostachys rhizophaga</name>
    <dbReference type="NCBI Taxonomy" id="160324"/>
    <lineage>
        <taxon>Eukaryota</taxon>
        <taxon>Fungi</taxon>
        <taxon>Dikarya</taxon>
        <taxon>Ascomycota</taxon>
        <taxon>Pezizomycotina</taxon>
        <taxon>Sordariomycetes</taxon>
        <taxon>Hypocreomycetidae</taxon>
        <taxon>Hypocreales</taxon>
        <taxon>Bionectriaceae</taxon>
        <taxon>Clonostachys</taxon>
    </lineage>
</organism>
<gene>
    <name evidence="5" type="ORF">CRHIZ90672A_00003259</name>
</gene>
<dbReference type="EMBL" id="CABFNQ020000740">
    <property type="protein sequence ID" value="CAH0029974.1"/>
    <property type="molecule type" value="Genomic_DNA"/>
</dbReference>
<name>A0A9N9VVT9_9HYPO</name>
<sequence length="284" mass="32690">MTEVSATRLYLGNLPRTATKADIEAHFATHGTGEITEVKLMNGFGFIEYKDPMDARDVVPGDLVDNVDFLWLLLCNLSLDMDLLGYWTQDLKDFARQSSLDVVYSETGRDSNGRGFVEFESAADLRTAVEKLDGREFKGSRVQCVADTQPDIPASRGRSRSPGPGRRPYPPPTDDYDRRQPPRGYSPRRDAPYGYRDRSPRRDYYDDRGPRGYRSPPRRPEGGDYPPRGRYDDPYRRDYAPPPDPYTNGRPYERAPRDYPPPRDAPYPREGYPPREYERGGRYW</sequence>
<dbReference type="Pfam" id="PF00076">
    <property type="entry name" value="RRM_1"/>
    <property type="match status" value="2"/>
</dbReference>
<dbReference type="GO" id="GO:0005737">
    <property type="term" value="C:cytoplasm"/>
    <property type="evidence" value="ECO:0007669"/>
    <property type="project" value="TreeGrafter"/>
</dbReference>
<comment type="caution">
    <text evidence="5">The sequence shown here is derived from an EMBL/GenBank/DDBJ whole genome shotgun (WGS) entry which is preliminary data.</text>
</comment>
<dbReference type="GO" id="GO:0005634">
    <property type="term" value="C:nucleus"/>
    <property type="evidence" value="ECO:0007669"/>
    <property type="project" value="TreeGrafter"/>
</dbReference>
<accession>A0A9N9VVT9</accession>
<dbReference type="AlphaFoldDB" id="A0A9N9VVT9"/>
<dbReference type="Proteomes" id="UP000696573">
    <property type="component" value="Unassembled WGS sequence"/>
</dbReference>
<proteinExistence type="predicted"/>
<feature type="domain" description="RRM" evidence="4">
    <location>
        <begin position="7"/>
        <end position="107"/>
    </location>
</feature>
<dbReference type="GO" id="GO:0003729">
    <property type="term" value="F:mRNA binding"/>
    <property type="evidence" value="ECO:0007669"/>
    <property type="project" value="TreeGrafter"/>
</dbReference>
<evidence type="ECO:0000256" key="3">
    <source>
        <dbReference type="SAM" id="MobiDB-lite"/>
    </source>
</evidence>
<dbReference type="PROSITE" id="PS50102">
    <property type="entry name" value="RRM"/>
    <property type="match status" value="1"/>
</dbReference>
<evidence type="ECO:0000259" key="4">
    <source>
        <dbReference type="PROSITE" id="PS50102"/>
    </source>
</evidence>
<evidence type="ECO:0000256" key="1">
    <source>
        <dbReference type="ARBA" id="ARBA00022884"/>
    </source>
</evidence>
<protein>
    <recommendedName>
        <fullName evidence="4">RRM domain-containing protein</fullName>
    </recommendedName>
</protein>
<feature type="compositionally biased region" description="Basic and acidic residues" evidence="3">
    <location>
        <begin position="187"/>
        <end position="210"/>
    </location>
</feature>
<keyword evidence="1 2" id="KW-0694">RNA-binding</keyword>
<dbReference type="InterPro" id="IPR035979">
    <property type="entry name" value="RBD_domain_sf"/>
</dbReference>
<keyword evidence="6" id="KW-1185">Reference proteome</keyword>
<feature type="region of interest" description="Disordered" evidence="3">
    <location>
        <begin position="140"/>
        <end position="284"/>
    </location>
</feature>
<dbReference type="OrthoDB" id="1099063at2759"/>
<dbReference type="PANTHER" id="PTHR23003">
    <property type="entry name" value="RNA RECOGNITION MOTIF RRM DOMAIN CONTAINING PROTEIN"/>
    <property type="match status" value="1"/>
</dbReference>
<dbReference type="PANTHER" id="PTHR23003:SF51">
    <property type="entry name" value="SERINE-ARGININE PROTEIN 55"/>
    <property type="match status" value="1"/>
</dbReference>